<organism evidence="7 8">
    <name type="scientific">Candidatus Giovannonibacteria bacterium GW2011_GWA2_44_13b</name>
    <dbReference type="NCBI Taxonomy" id="1618647"/>
    <lineage>
        <taxon>Bacteria</taxon>
        <taxon>Candidatus Giovannoniibacteriota</taxon>
    </lineage>
</organism>
<dbReference type="AlphaFoldDB" id="A0A0G1H003"/>
<dbReference type="GO" id="GO:0005525">
    <property type="term" value="F:GTP binding"/>
    <property type="evidence" value="ECO:0007669"/>
    <property type="project" value="UniProtKB-KW"/>
</dbReference>
<dbReference type="NCBIfam" id="TIGR00231">
    <property type="entry name" value="small_GTP"/>
    <property type="match status" value="1"/>
</dbReference>
<dbReference type="PANTHER" id="PTHR43381">
    <property type="entry name" value="TRANSLATION INITIATION FACTOR IF-2-RELATED"/>
    <property type="match status" value="1"/>
</dbReference>
<dbReference type="Gene3D" id="3.40.50.10050">
    <property type="entry name" value="Translation initiation factor IF- 2, domain 3"/>
    <property type="match status" value="1"/>
</dbReference>
<keyword evidence="4" id="KW-0648">Protein biosynthesis</keyword>
<evidence type="ECO:0000256" key="3">
    <source>
        <dbReference type="ARBA" id="ARBA00022741"/>
    </source>
</evidence>
<dbReference type="SUPFAM" id="SSF52540">
    <property type="entry name" value="P-loop containing nucleoside triphosphate hydrolases"/>
    <property type="match status" value="1"/>
</dbReference>
<reference evidence="7 8" key="1">
    <citation type="journal article" date="2015" name="Nature">
        <title>rRNA introns, odd ribosomes, and small enigmatic genomes across a large radiation of phyla.</title>
        <authorList>
            <person name="Brown C.T."/>
            <person name="Hug L.A."/>
            <person name="Thomas B.C."/>
            <person name="Sharon I."/>
            <person name="Castelle C.J."/>
            <person name="Singh A."/>
            <person name="Wilkins M.J."/>
            <person name="Williams K.H."/>
            <person name="Banfield J.F."/>
        </authorList>
    </citation>
    <scope>NUCLEOTIDE SEQUENCE [LARGE SCALE GENOMIC DNA]</scope>
</reference>
<name>A0A0G1H003_9BACT</name>
<dbReference type="InterPro" id="IPR000795">
    <property type="entry name" value="T_Tr_GTP-bd_dom"/>
</dbReference>
<dbReference type="STRING" id="1618647.UW30_C0023G0003"/>
<evidence type="ECO:0000313" key="8">
    <source>
        <dbReference type="Proteomes" id="UP000034736"/>
    </source>
</evidence>
<evidence type="ECO:0000259" key="6">
    <source>
        <dbReference type="PROSITE" id="PS51722"/>
    </source>
</evidence>
<dbReference type="SUPFAM" id="SSF50447">
    <property type="entry name" value="Translation proteins"/>
    <property type="match status" value="2"/>
</dbReference>
<dbReference type="Gene3D" id="3.40.50.300">
    <property type="entry name" value="P-loop containing nucleotide triphosphate hydrolases"/>
    <property type="match status" value="1"/>
</dbReference>
<keyword evidence="2 7" id="KW-0396">Initiation factor</keyword>
<gene>
    <name evidence="7" type="ORF">UW30_C0023G0003</name>
</gene>
<dbReference type="Pfam" id="PF00009">
    <property type="entry name" value="GTP_EFTU"/>
    <property type="match status" value="1"/>
</dbReference>
<evidence type="ECO:0000256" key="2">
    <source>
        <dbReference type="ARBA" id="ARBA00022540"/>
    </source>
</evidence>
<dbReference type="FunFam" id="3.40.50.300:FF:000019">
    <property type="entry name" value="Translation initiation factor IF-2"/>
    <property type="match status" value="1"/>
</dbReference>
<dbReference type="InterPro" id="IPR015760">
    <property type="entry name" value="TIF_IF2"/>
</dbReference>
<dbReference type="Pfam" id="PF22042">
    <property type="entry name" value="EF-G_D2"/>
    <property type="match status" value="1"/>
</dbReference>
<feature type="domain" description="Tr-type G" evidence="6">
    <location>
        <begin position="10"/>
        <end position="189"/>
    </location>
</feature>
<proteinExistence type="inferred from homology"/>
<dbReference type="InterPro" id="IPR027417">
    <property type="entry name" value="P-loop_NTPase"/>
</dbReference>
<comment type="similarity">
    <text evidence="1">Belongs to the TRAFAC class translation factor GTPase superfamily. Classic translation factor GTPase family. IF-2 subfamily.</text>
</comment>
<dbReference type="GO" id="GO:0003924">
    <property type="term" value="F:GTPase activity"/>
    <property type="evidence" value="ECO:0007669"/>
    <property type="project" value="InterPro"/>
</dbReference>
<keyword evidence="3" id="KW-0547">Nucleotide-binding</keyword>
<dbReference type="InterPro" id="IPR009000">
    <property type="entry name" value="Transl_B-barrel_sf"/>
</dbReference>
<evidence type="ECO:0000256" key="5">
    <source>
        <dbReference type="ARBA" id="ARBA00023134"/>
    </source>
</evidence>
<evidence type="ECO:0000313" key="7">
    <source>
        <dbReference type="EMBL" id="KKT40205.1"/>
    </source>
</evidence>
<dbReference type="PROSITE" id="PS51722">
    <property type="entry name" value="G_TR_2"/>
    <property type="match status" value="1"/>
</dbReference>
<sequence>MKSENKNLISRPPIIVVMGHIDHGKTTLLDHIRKSNVAAGEAGGITQHIGAYEVEHPSTSSGQVQKITFLDTPGHEAFTKMRSRGAKIADIAILVVAADDGVKPQTKEALTIIKENKMPFLIAINKIDKAGADIDKVKSELTKEEVYLEGRGGSVPACEISAKAGTGVGELLETILLMAELEGFKGDPTKFAEGVIIESHLDKKRGNTSTLLVRGGTLKKGEYVVAGRSLAKVRILENFLGEGTDKAGLSTPAVVVGFDKLPQIGAEFKTFFSQKEAAEEARKFKEAVAPDKKLSSSKSDFPGKSDFFPGNSEEVAKVVLGIIIKSDVQGSVIVAFKAGISQDARDLAERMSVPIVSFQIIYEVAQFVKEKMLAILPAETQKTVLGKAKILKIFKGEKDDQVVGGKVIEGSIKKNAKYDILRRENKIGTGKIDNLQSGRTNVGETEAPNEFGAMCDSSLALVAGDVIESYLEEEVKGKL</sequence>
<dbReference type="CDD" id="cd01887">
    <property type="entry name" value="IF2_eIF5B"/>
    <property type="match status" value="1"/>
</dbReference>
<dbReference type="PRINTS" id="PR00315">
    <property type="entry name" value="ELONGATNFCT"/>
</dbReference>
<dbReference type="Proteomes" id="UP000034736">
    <property type="component" value="Unassembled WGS sequence"/>
</dbReference>
<dbReference type="PANTHER" id="PTHR43381:SF5">
    <property type="entry name" value="TR-TYPE G DOMAIN-CONTAINING PROTEIN"/>
    <property type="match status" value="1"/>
</dbReference>
<dbReference type="Gene3D" id="2.40.30.10">
    <property type="entry name" value="Translation factors"/>
    <property type="match status" value="2"/>
</dbReference>
<evidence type="ECO:0000256" key="1">
    <source>
        <dbReference type="ARBA" id="ARBA00007733"/>
    </source>
</evidence>
<dbReference type="InterPro" id="IPR036925">
    <property type="entry name" value="TIF_IF2_dom3_sf"/>
</dbReference>
<evidence type="ECO:0000256" key="4">
    <source>
        <dbReference type="ARBA" id="ARBA00022917"/>
    </source>
</evidence>
<keyword evidence="5" id="KW-0342">GTP-binding</keyword>
<protein>
    <submittedName>
        <fullName evidence="7">Translation initiation factor IF-2</fullName>
    </submittedName>
</protein>
<accession>A0A0G1H003</accession>
<dbReference type="InterPro" id="IPR005225">
    <property type="entry name" value="Small_GTP-bd"/>
</dbReference>
<dbReference type="GO" id="GO:0003743">
    <property type="term" value="F:translation initiation factor activity"/>
    <property type="evidence" value="ECO:0007669"/>
    <property type="project" value="UniProtKB-KW"/>
</dbReference>
<comment type="caution">
    <text evidence="7">The sequence shown here is derived from an EMBL/GenBank/DDBJ whole genome shotgun (WGS) entry which is preliminary data.</text>
</comment>
<dbReference type="SUPFAM" id="SSF52156">
    <property type="entry name" value="Initiation factor IF2/eIF5b, domain 3"/>
    <property type="match status" value="1"/>
</dbReference>
<dbReference type="GO" id="GO:0005737">
    <property type="term" value="C:cytoplasm"/>
    <property type="evidence" value="ECO:0007669"/>
    <property type="project" value="TreeGrafter"/>
</dbReference>
<dbReference type="InterPro" id="IPR053905">
    <property type="entry name" value="EF-G-like_DII"/>
</dbReference>
<dbReference type="EMBL" id="LCHU01000023">
    <property type="protein sequence ID" value="KKT40205.1"/>
    <property type="molecule type" value="Genomic_DNA"/>
</dbReference>
<dbReference type="PATRIC" id="fig|1618647.3.peg.749"/>